<accession>A0A0R2NLL9</accession>
<organism evidence="1 2">
    <name type="scientific">Pediococcus argentinicus</name>
    <dbReference type="NCBI Taxonomy" id="480391"/>
    <lineage>
        <taxon>Bacteria</taxon>
        <taxon>Bacillati</taxon>
        <taxon>Bacillota</taxon>
        <taxon>Bacilli</taxon>
        <taxon>Lactobacillales</taxon>
        <taxon>Lactobacillaceae</taxon>
        <taxon>Pediococcus</taxon>
    </lineage>
</organism>
<dbReference type="PATRIC" id="fig|480391.4.peg.514"/>
<protein>
    <submittedName>
        <fullName evidence="1">Uncharacterized protein</fullName>
    </submittedName>
</protein>
<proteinExistence type="predicted"/>
<evidence type="ECO:0000313" key="2">
    <source>
        <dbReference type="Proteomes" id="UP000051249"/>
    </source>
</evidence>
<comment type="caution">
    <text evidence="1">The sequence shown here is derived from an EMBL/GenBank/DDBJ whole genome shotgun (WGS) entry which is preliminary data.</text>
</comment>
<name>A0A0R2NLL9_9LACO</name>
<dbReference type="Proteomes" id="UP000051249">
    <property type="component" value="Unassembled WGS sequence"/>
</dbReference>
<reference evidence="1 2" key="1">
    <citation type="journal article" date="2015" name="Genome Announc.">
        <title>Expanding the biotechnology potential of lactobacilli through comparative genomics of 213 strains and associated genera.</title>
        <authorList>
            <person name="Sun Z."/>
            <person name="Harris H.M."/>
            <person name="McCann A."/>
            <person name="Guo C."/>
            <person name="Argimon S."/>
            <person name="Zhang W."/>
            <person name="Yang X."/>
            <person name="Jeffery I.B."/>
            <person name="Cooney J.C."/>
            <person name="Kagawa T.F."/>
            <person name="Liu W."/>
            <person name="Song Y."/>
            <person name="Salvetti E."/>
            <person name="Wrobel A."/>
            <person name="Rasinkangas P."/>
            <person name="Parkhill J."/>
            <person name="Rea M.C."/>
            <person name="O'Sullivan O."/>
            <person name="Ritari J."/>
            <person name="Douillard F.P."/>
            <person name="Paul Ross R."/>
            <person name="Yang R."/>
            <person name="Briner A.E."/>
            <person name="Felis G.E."/>
            <person name="de Vos W.M."/>
            <person name="Barrangou R."/>
            <person name="Klaenhammer T.R."/>
            <person name="Caufield P.W."/>
            <person name="Cui Y."/>
            <person name="Zhang H."/>
            <person name="O'Toole P.W."/>
        </authorList>
    </citation>
    <scope>NUCLEOTIDE SEQUENCE [LARGE SCALE GENOMIC DNA]</scope>
    <source>
        <strain evidence="1 2">DSM 23026</strain>
    </source>
</reference>
<dbReference type="AlphaFoldDB" id="A0A0R2NLL9"/>
<gene>
    <name evidence="1" type="ORF">IV88_GL000507</name>
</gene>
<sequence>MLLTDKTKEYLEVKILGHQGKKIKAQTSDGNYIFVYPTAKQENDPIFWEVVTDIAKNQIWLPVTSKLHQLVQSDWLVSIL</sequence>
<evidence type="ECO:0000313" key="1">
    <source>
        <dbReference type="EMBL" id="KRO24941.1"/>
    </source>
</evidence>
<dbReference type="EMBL" id="JQCQ01000018">
    <property type="protein sequence ID" value="KRO24941.1"/>
    <property type="molecule type" value="Genomic_DNA"/>
</dbReference>
<keyword evidence="2" id="KW-1185">Reference proteome</keyword>
<dbReference type="OrthoDB" id="2156798at2"/>
<dbReference type="RefSeq" id="WP_057799544.1">
    <property type="nucleotide sequence ID" value="NZ_BJZZ01000017.1"/>
</dbReference>